<accession>A0A0P1AI75</accession>
<feature type="chain" id="PRO_5006058690" description="RxLR-like protein" evidence="1">
    <location>
        <begin position="18"/>
        <end position="60"/>
    </location>
</feature>
<evidence type="ECO:0000313" key="2">
    <source>
        <dbReference type="EMBL" id="CEG40594.1"/>
    </source>
</evidence>
<dbReference type="RefSeq" id="XP_036263155.1">
    <property type="nucleotide sequence ID" value="XM_036407454.1"/>
</dbReference>
<protein>
    <recommendedName>
        <fullName evidence="4">RxLR-like protein</fullName>
    </recommendedName>
</protein>
<dbReference type="GeneID" id="59053123"/>
<evidence type="ECO:0000313" key="3">
    <source>
        <dbReference type="Proteomes" id="UP000054928"/>
    </source>
</evidence>
<dbReference type="EMBL" id="CCYD01000523">
    <property type="protein sequence ID" value="CEG40594.1"/>
    <property type="molecule type" value="Genomic_DNA"/>
</dbReference>
<reference evidence="3" key="1">
    <citation type="submission" date="2014-09" db="EMBL/GenBank/DDBJ databases">
        <authorList>
            <person name="Sharma Rahul"/>
            <person name="Thines Marco"/>
        </authorList>
    </citation>
    <scope>NUCLEOTIDE SEQUENCE [LARGE SCALE GENOMIC DNA]</scope>
</reference>
<evidence type="ECO:0000256" key="1">
    <source>
        <dbReference type="SAM" id="SignalP"/>
    </source>
</evidence>
<dbReference type="AlphaFoldDB" id="A0A0P1AI75"/>
<proteinExistence type="predicted"/>
<sequence>MLYNVFSKVSIFIIVFAMELQQSLRSHNERVQMATTGSSPTIQYWCFYESPARDHKRHIK</sequence>
<evidence type="ECO:0008006" key="4">
    <source>
        <dbReference type="Google" id="ProtNLM"/>
    </source>
</evidence>
<dbReference type="Proteomes" id="UP000054928">
    <property type="component" value="Unassembled WGS sequence"/>
</dbReference>
<name>A0A0P1AI75_PLAHL</name>
<organism evidence="2 3">
    <name type="scientific">Plasmopara halstedii</name>
    <name type="common">Downy mildew of sunflower</name>
    <dbReference type="NCBI Taxonomy" id="4781"/>
    <lineage>
        <taxon>Eukaryota</taxon>
        <taxon>Sar</taxon>
        <taxon>Stramenopiles</taxon>
        <taxon>Oomycota</taxon>
        <taxon>Peronosporomycetes</taxon>
        <taxon>Peronosporales</taxon>
        <taxon>Peronosporaceae</taxon>
        <taxon>Plasmopara</taxon>
    </lineage>
</organism>
<feature type="signal peptide" evidence="1">
    <location>
        <begin position="1"/>
        <end position="17"/>
    </location>
</feature>
<keyword evidence="1" id="KW-0732">Signal</keyword>
<keyword evidence="3" id="KW-1185">Reference proteome</keyword>